<keyword evidence="3" id="KW-0540">Nuclease</keyword>
<comment type="similarity">
    <text evidence="1">Belongs to the HicA mRNA interferase family.</text>
</comment>
<dbReference type="SUPFAM" id="SSF54786">
    <property type="entry name" value="YcfA/nrd intein domain"/>
    <property type="match status" value="1"/>
</dbReference>
<comment type="caution">
    <text evidence="8">The sequence shown here is derived from an EMBL/GenBank/DDBJ whole genome shotgun (WGS) entry which is preliminary data.</text>
</comment>
<keyword evidence="2" id="KW-1277">Toxin-antitoxin system</keyword>
<reference evidence="8 9" key="1">
    <citation type="journal article" date="2019" name="bioRxiv">
        <title>Bacteria contribute to plant secondary compound degradation in a generalist herbivore system.</title>
        <authorList>
            <person name="Francoeur C.B."/>
            <person name="Khadempour L."/>
            <person name="Moreira-Soto R.D."/>
            <person name="Gotting K."/>
            <person name="Book A.J."/>
            <person name="Pinto-Tomas A.A."/>
            <person name="Keefover-Ring K."/>
            <person name="Currie C.R."/>
        </authorList>
    </citation>
    <scope>NUCLEOTIDE SEQUENCE [LARGE SCALE GENOMIC DNA]</scope>
    <source>
        <strain evidence="8">Al-1710</strain>
    </source>
</reference>
<evidence type="ECO:0000256" key="7">
    <source>
        <dbReference type="ARBA" id="ARBA00023016"/>
    </source>
</evidence>
<dbReference type="RefSeq" id="WP_160868151.1">
    <property type="nucleotide sequence ID" value="NZ_VWXC01000002.1"/>
</dbReference>
<proteinExistence type="inferred from homology"/>
<dbReference type="EMBL" id="VWXC01000002">
    <property type="protein sequence ID" value="NIG17932.1"/>
    <property type="molecule type" value="Genomic_DNA"/>
</dbReference>
<name>A0ABX0RJX4_9GAMM</name>
<evidence type="ECO:0000256" key="2">
    <source>
        <dbReference type="ARBA" id="ARBA00022649"/>
    </source>
</evidence>
<evidence type="ECO:0000256" key="5">
    <source>
        <dbReference type="ARBA" id="ARBA00022801"/>
    </source>
</evidence>
<protein>
    <submittedName>
        <fullName evidence="8">Type II toxin-antitoxin system HicA family toxin</fullName>
    </submittedName>
</protein>
<evidence type="ECO:0000256" key="4">
    <source>
        <dbReference type="ARBA" id="ARBA00022759"/>
    </source>
</evidence>
<dbReference type="Pfam" id="PF07927">
    <property type="entry name" value="HicA_toxin"/>
    <property type="match status" value="1"/>
</dbReference>
<dbReference type="InterPro" id="IPR012933">
    <property type="entry name" value="HicA_mRNA_interferase"/>
</dbReference>
<dbReference type="Proteomes" id="UP001515780">
    <property type="component" value="Unassembled WGS sequence"/>
</dbReference>
<gene>
    <name evidence="8" type="ORF">F3J37_04470</name>
</gene>
<dbReference type="InterPro" id="IPR038570">
    <property type="entry name" value="HicA_sf"/>
</dbReference>
<keyword evidence="5" id="KW-0378">Hydrolase</keyword>
<dbReference type="Gene3D" id="3.30.920.30">
    <property type="entry name" value="Hypothetical protein"/>
    <property type="match status" value="1"/>
</dbReference>
<keyword evidence="9" id="KW-1185">Reference proteome</keyword>
<evidence type="ECO:0000313" key="8">
    <source>
        <dbReference type="EMBL" id="NIG17932.1"/>
    </source>
</evidence>
<accession>A0ABX0RJX4</accession>
<keyword evidence="4" id="KW-0255">Endonuclease</keyword>
<evidence type="ECO:0000256" key="1">
    <source>
        <dbReference type="ARBA" id="ARBA00006620"/>
    </source>
</evidence>
<keyword evidence="6" id="KW-0694">RNA-binding</keyword>
<evidence type="ECO:0000313" key="9">
    <source>
        <dbReference type="Proteomes" id="UP001515780"/>
    </source>
</evidence>
<keyword evidence="7" id="KW-0346">Stress response</keyword>
<sequence length="62" mass="6912">MDSRSLMAEIKAAGWELIRVNGSHHHFVHPTKKGLVTIPHPKKDLPIKTVKSIRKQAGLAVH</sequence>
<evidence type="ECO:0000256" key="3">
    <source>
        <dbReference type="ARBA" id="ARBA00022722"/>
    </source>
</evidence>
<evidence type="ECO:0000256" key="6">
    <source>
        <dbReference type="ARBA" id="ARBA00022884"/>
    </source>
</evidence>
<organism evidence="8 9">
    <name type="scientific">Candidatus Pantoea communis</name>
    <dbReference type="NCBI Taxonomy" id="2608354"/>
    <lineage>
        <taxon>Bacteria</taxon>
        <taxon>Pseudomonadati</taxon>
        <taxon>Pseudomonadota</taxon>
        <taxon>Gammaproteobacteria</taxon>
        <taxon>Enterobacterales</taxon>
        <taxon>Erwiniaceae</taxon>
        <taxon>Pantoea</taxon>
    </lineage>
</organism>